<evidence type="ECO:0000259" key="2">
    <source>
        <dbReference type="Pfam" id="PF00561"/>
    </source>
</evidence>
<evidence type="ECO:0000259" key="3">
    <source>
        <dbReference type="Pfam" id="PF12146"/>
    </source>
</evidence>
<evidence type="ECO:0000256" key="1">
    <source>
        <dbReference type="SAM" id="Phobius"/>
    </source>
</evidence>
<feature type="domain" description="AB hydrolase-1" evidence="2">
    <location>
        <begin position="99"/>
        <end position="209"/>
    </location>
</feature>
<gene>
    <name evidence="4" type="ORF">KSX_62900</name>
</gene>
<feature type="domain" description="Serine aminopeptidase S33" evidence="3">
    <location>
        <begin position="242"/>
        <end position="298"/>
    </location>
</feature>
<keyword evidence="1" id="KW-0812">Transmembrane</keyword>
<keyword evidence="5" id="KW-1185">Reference proteome</keyword>
<dbReference type="InterPro" id="IPR052920">
    <property type="entry name" value="DNA-binding_regulatory"/>
</dbReference>
<proteinExistence type="predicted"/>
<dbReference type="EMBL" id="BNJF01000003">
    <property type="protein sequence ID" value="GHO48127.1"/>
    <property type="molecule type" value="Genomic_DNA"/>
</dbReference>
<keyword evidence="1" id="KW-0472">Membrane</keyword>
<dbReference type="AlphaFoldDB" id="A0A8J3I8T1"/>
<dbReference type="PANTHER" id="PTHR43358:SF4">
    <property type="entry name" value="ALPHA_BETA HYDROLASE FOLD-1 DOMAIN-CONTAINING PROTEIN"/>
    <property type="match status" value="1"/>
</dbReference>
<keyword evidence="1" id="KW-1133">Transmembrane helix</keyword>
<dbReference type="Pfam" id="PF12146">
    <property type="entry name" value="Hydrolase_4"/>
    <property type="match status" value="1"/>
</dbReference>
<dbReference type="Gene3D" id="3.40.50.1820">
    <property type="entry name" value="alpha/beta hydrolase"/>
    <property type="match status" value="1"/>
</dbReference>
<dbReference type="GO" id="GO:0016787">
    <property type="term" value="F:hydrolase activity"/>
    <property type="evidence" value="ECO:0007669"/>
    <property type="project" value="UniProtKB-KW"/>
</dbReference>
<dbReference type="PANTHER" id="PTHR43358">
    <property type="entry name" value="ALPHA/BETA-HYDROLASE"/>
    <property type="match status" value="1"/>
</dbReference>
<organism evidence="4 5">
    <name type="scientific">Ktedonospora formicarum</name>
    <dbReference type="NCBI Taxonomy" id="2778364"/>
    <lineage>
        <taxon>Bacteria</taxon>
        <taxon>Bacillati</taxon>
        <taxon>Chloroflexota</taxon>
        <taxon>Ktedonobacteria</taxon>
        <taxon>Ktedonobacterales</taxon>
        <taxon>Ktedonobacteraceae</taxon>
        <taxon>Ktedonospora</taxon>
    </lineage>
</organism>
<dbReference type="Proteomes" id="UP000612362">
    <property type="component" value="Unassembled WGS sequence"/>
</dbReference>
<evidence type="ECO:0000313" key="4">
    <source>
        <dbReference type="EMBL" id="GHO48127.1"/>
    </source>
</evidence>
<protein>
    <submittedName>
        <fullName evidence="4">Alpha/beta hydrolase</fullName>
    </submittedName>
</protein>
<dbReference type="InterPro" id="IPR022742">
    <property type="entry name" value="Hydrolase_4"/>
</dbReference>
<accession>A0A8J3I8T1</accession>
<evidence type="ECO:0000313" key="5">
    <source>
        <dbReference type="Proteomes" id="UP000612362"/>
    </source>
</evidence>
<reference evidence="4" key="1">
    <citation type="submission" date="2020-10" db="EMBL/GenBank/DDBJ databases">
        <title>Taxonomic study of unclassified bacteria belonging to the class Ktedonobacteria.</title>
        <authorList>
            <person name="Yabe S."/>
            <person name="Wang C.M."/>
            <person name="Zheng Y."/>
            <person name="Sakai Y."/>
            <person name="Cavaletti L."/>
            <person name="Monciardini P."/>
            <person name="Donadio S."/>
        </authorList>
    </citation>
    <scope>NUCLEOTIDE SEQUENCE</scope>
    <source>
        <strain evidence="4">SOSP1-1</strain>
    </source>
</reference>
<dbReference type="InterPro" id="IPR029058">
    <property type="entry name" value="AB_hydrolase_fold"/>
</dbReference>
<feature type="transmembrane region" description="Helical" evidence="1">
    <location>
        <begin position="6"/>
        <end position="27"/>
    </location>
</feature>
<name>A0A8J3I8T1_9CHLR</name>
<dbReference type="SUPFAM" id="SSF53474">
    <property type="entry name" value="alpha/beta-Hydrolases"/>
    <property type="match status" value="1"/>
</dbReference>
<sequence length="319" mass="35557">MSTVLTILLTIVTLIFLVLLISTVYFYRLGIIRQKRKDILLESPDLEANRTSSSGDVPLPEIPWVEQQAFENIDMMSFDGLLLRGYYLPAKVPTSRTAILAHGYMGHARNDMALFARMYHEQFGYNVLMPDTRGHGASEGGYIGFGWHDRLDYIKWIHYAIQRAGEGASIVLHGISMGGSTVLMTSGEPLPQEVKCVISDCAYTSALDILTYQLKRMYKLPAFPLIPLTSLLCKLHAGYSFAEASAIKQVRKNRLPTLFIHGAEDTFVPTAMVHQLYEQCSALHREVVITPGAGHALAYTTDPAAYESATQTFLTRFIS</sequence>
<dbReference type="RefSeq" id="WP_220197337.1">
    <property type="nucleotide sequence ID" value="NZ_BNJF01000003.1"/>
</dbReference>
<dbReference type="InterPro" id="IPR000073">
    <property type="entry name" value="AB_hydrolase_1"/>
</dbReference>
<comment type="caution">
    <text evidence="4">The sequence shown here is derived from an EMBL/GenBank/DDBJ whole genome shotgun (WGS) entry which is preliminary data.</text>
</comment>
<keyword evidence="4" id="KW-0378">Hydrolase</keyword>
<dbReference type="Pfam" id="PF00561">
    <property type="entry name" value="Abhydrolase_1"/>
    <property type="match status" value="1"/>
</dbReference>